<keyword evidence="2" id="KW-1185">Reference proteome</keyword>
<dbReference type="RefSeq" id="XP_026190396.1">
    <property type="nucleotide sequence ID" value="XM_026334611.1"/>
</dbReference>
<organism evidence="2 3">
    <name type="scientific">Cyclospora cayetanensis</name>
    <dbReference type="NCBI Taxonomy" id="88456"/>
    <lineage>
        <taxon>Eukaryota</taxon>
        <taxon>Sar</taxon>
        <taxon>Alveolata</taxon>
        <taxon>Apicomplexa</taxon>
        <taxon>Conoidasida</taxon>
        <taxon>Coccidia</taxon>
        <taxon>Eucoccidiorida</taxon>
        <taxon>Eimeriorina</taxon>
        <taxon>Eimeriidae</taxon>
        <taxon>Cyclospora</taxon>
    </lineage>
</organism>
<protein>
    <submittedName>
        <fullName evidence="3">Uncharacterized protein LOC34624564</fullName>
    </submittedName>
</protein>
<evidence type="ECO:0000256" key="1">
    <source>
        <dbReference type="SAM" id="MobiDB-lite"/>
    </source>
</evidence>
<proteinExistence type="predicted"/>
<dbReference type="Proteomes" id="UP000515125">
    <property type="component" value="Unplaced"/>
</dbReference>
<accession>A0A6P6RRH4</accession>
<reference evidence="3" key="1">
    <citation type="submission" date="2025-08" db="UniProtKB">
        <authorList>
            <consortium name="RefSeq"/>
        </authorList>
    </citation>
    <scope>IDENTIFICATION</scope>
</reference>
<gene>
    <name evidence="3" type="primary">LOC34624564</name>
</gene>
<feature type="region of interest" description="Disordered" evidence="1">
    <location>
        <begin position="251"/>
        <end position="280"/>
    </location>
</feature>
<evidence type="ECO:0000313" key="2">
    <source>
        <dbReference type="Proteomes" id="UP000515125"/>
    </source>
</evidence>
<evidence type="ECO:0000313" key="3">
    <source>
        <dbReference type="RefSeq" id="XP_026190396.1"/>
    </source>
</evidence>
<dbReference type="GeneID" id="34624564"/>
<dbReference type="AlphaFoldDB" id="A0A6P6RRH4"/>
<sequence length="459" mass="48426">MGAGAAEGPPRAWGPPDAAPQLLKKFLLGTPSLKPWSLAPLHAGGTDWRSLATRTLLPFARRRAVAYRGCNFSLYRCTWQQGGCYWGIPLGPPAEEIDGVLTQKDKQTLRATREVLRQNWRENLKSFAVQIEVGGDFYCPPFVAVSSTHIYCQLCEITKDQTLQFLHPPWLEAAYASPVPRARLSSAAAGQSSAAAAAGTRYERLLRIAAAEEASAAKAFAATPFAAPPAAAAAPKGETSEEPLRVLHRASKRPLSSAAAPEAGGGPSAPSGRRRTLRRGPRVGALGALSEIDSLIRPTSLDLASLGASALPLSLASSKFNRNPYEHHALIVGAFCLASHAFYAARSGAPGSQPGTLGAQPDLLHGELYEGPQQGLHGERGAPFLGALHDATAADFRIGREALRVTEQREREALCPCLASFAGLGVLQRAAPDACAGGEKAARICSRELGRISAVVGVD</sequence>
<name>A0A6P6RRH4_9EIME</name>